<proteinExistence type="predicted"/>
<evidence type="ECO:0000259" key="1">
    <source>
        <dbReference type="Pfam" id="PF08241"/>
    </source>
</evidence>
<reference evidence="2" key="1">
    <citation type="submission" date="2020-08" db="EMBL/GenBank/DDBJ databases">
        <title>A bifunctional nitrone conjugated secondary metabolite targeting the ribosome.</title>
        <authorList>
            <person name="Limbrick E.M."/>
            <person name="Graf M."/>
            <person name="Derewacz D.K."/>
            <person name="Nguyen F."/>
            <person name="Spraggins J.M."/>
            <person name="Wieland M."/>
            <person name="Ynigez-Gutierrez A.E."/>
            <person name="Reisman B.J."/>
            <person name="Zinshteyn B."/>
            <person name="McCulloch K."/>
            <person name="Iverson T.M."/>
            <person name="Green R."/>
            <person name="Wilson D.N."/>
            <person name="Bachmann B.O."/>
        </authorList>
    </citation>
    <scope>NUCLEOTIDE SEQUENCE</scope>
    <source>
        <strain evidence="2">Africana</strain>
    </source>
</reference>
<keyword evidence="2" id="KW-0489">Methyltransferase</keyword>
<gene>
    <name evidence="2" type="primary">eveM1</name>
    <name evidence="2" type="ORF">HZU44_03995</name>
</gene>
<dbReference type="AlphaFoldDB" id="A0A7D6CC77"/>
<name>A0A7D6CC77_9ACTN</name>
<dbReference type="GO" id="GO:0008757">
    <property type="term" value="F:S-adenosylmethionine-dependent methyltransferase activity"/>
    <property type="evidence" value="ECO:0007669"/>
    <property type="project" value="InterPro"/>
</dbReference>
<dbReference type="SUPFAM" id="SSF53335">
    <property type="entry name" value="S-adenosyl-L-methionine-dependent methyltransferases"/>
    <property type="match status" value="1"/>
</dbReference>
<dbReference type="InterPro" id="IPR013216">
    <property type="entry name" value="Methyltransf_11"/>
</dbReference>
<dbReference type="CDD" id="cd02440">
    <property type="entry name" value="AdoMet_MTases"/>
    <property type="match status" value="1"/>
</dbReference>
<protein>
    <submittedName>
        <fullName evidence="2">Class I SAM-dependent methyltransferase</fullName>
    </submittedName>
</protein>
<dbReference type="Pfam" id="PF08241">
    <property type="entry name" value="Methyltransf_11"/>
    <property type="match status" value="1"/>
</dbReference>
<organism evidence="2">
    <name type="scientific">Micromonospora carbonacea</name>
    <dbReference type="NCBI Taxonomy" id="47853"/>
    <lineage>
        <taxon>Bacteria</taxon>
        <taxon>Bacillati</taxon>
        <taxon>Actinomycetota</taxon>
        <taxon>Actinomycetes</taxon>
        <taxon>Micromonosporales</taxon>
        <taxon>Micromonosporaceae</taxon>
        <taxon>Micromonospora</taxon>
    </lineage>
</organism>
<sequence length="245" mass="27273">MDREEIRRRVAALEPWVNGFEHDGVRYAEGSQHGYLLSQSPADRAAKFFGAFPDARRILELGALEGADTLALARHPGTTVLALEGRPENLRRAELVMEVNGITNVELRVADVERIDFTELGEFDAVLCAGLLYHVREPWTLLKDIAGVAAGIYLSTHYWGGVGDLQPIDGYTVKQVREEHPEPQARGLSVDVRWLDRESLFAALHNAGFAEVEVLHERRSPEVCDIIAVGRRTGTRRPTEGVSLR</sequence>
<keyword evidence="2" id="KW-0808">Transferase</keyword>
<dbReference type="GO" id="GO:0032259">
    <property type="term" value="P:methylation"/>
    <property type="evidence" value="ECO:0007669"/>
    <property type="project" value="UniProtKB-KW"/>
</dbReference>
<evidence type="ECO:0000313" key="2">
    <source>
        <dbReference type="EMBL" id="QLJ99325.1"/>
    </source>
</evidence>
<dbReference type="InterPro" id="IPR029063">
    <property type="entry name" value="SAM-dependent_MTases_sf"/>
</dbReference>
<dbReference type="Gene3D" id="3.40.50.150">
    <property type="entry name" value="Vaccinia Virus protein VP39"/>
    <property type="match status" value="1"/>
</dbReference>
<feature type="domain" description="Methyltransferase type 11" evidence="1">
    <location>
        <begin position="59"/>
        <end position="148"/>
    </location>
</feature>
<accession>A0A7D6CC77</accession>
<dbReference type="EMBL" id="CP058905">
    <property type="protein sequence ID" value="QLJ99325.1"/>
    <property type="molecule type" value="Genomic_DNA"/>
</dbReference>